<proteinExistence type="predicted"/>
<comment type="caution">
    <text evidence="3">The sequence shown here is derived from an EMBL/GenBank/DDBJ whole genome shotgun (WGS) entry which is preliminary data.</text>
</comment>
<organism evidence="3 4">
    <name type="scientific">Posidoniimonas corsicana</name>
    <dbReference type="NCBI Taxonomy" id="1938618"/>
    <lineage>
        <taxon>Bacteria</taxon>
        <taxon>Pseudomonadati</taxon>
        <taxon>Planctomycetota</taxon>
        <taxon>Planctomycetia</taxon>
        <taxon>Pirellulales</taxon>
        <taxon>Lacipirellulaceae</taxon>
        <taxon>Posidoniimonas</taxon>
    </lineage>
</organism>
<accession>A0A5C5VEX2</accession>
<dbReference type="AlphaFoldDB" id="A0A5C5VEX2"/>
<sequence length="797" mass="83938" precursor="true">MRVVCCQTAAVVLIAASAVAQPPEIEGFSPRGVQRGAAVELALEGDRLDSAKSLLFDRPGVRLVEFRSQGEGQAVAALEDGNEATLGEHLFWVVGSGGASHPQVLRVGPYPVVEEKEPNNDLASAQRVEPSGETVAGVIEGADVDVYRVELEPGQRVSAQVVAMRLGGVFLDAHLEVVGPDGRVLQAMDDSPVLGHDPHLSVVAEQAGTHYFRVRDAAFDGEYLASYLLHVGPSCQPVVAYPCGGAPGESLSARLIGDATGEIHATVPLPAQSDGYTAYRHDDRNGAPSLLPVRLRVVGLPNVLEDPAGVSEAGQPPVALNGVLSQSGEIDQFGVNLTAGDRIRLELFGARLGSPIDSVLQVMGPDGRVIASNDDAAVHDSVVSLTAAESGRHVVSVRDHLDRGGETFVYRVEIDTPRPSLVLAAAGPHASLPEQAQGITLAPGGRTAMLLSATRGGFHGPVTVEPSGLPVGVTATIEPLAADSHLCQVVFEASSDAKPGAALVGFHGIGHTGAIPVEGGLRQRVGLVRGQPRRAAYYGVDTDRMPLVVTESQPVSIAVVQPNAALSQDGLMELDVRVDRQHGFAGSVTLTALRLPGWVETSEDEVRIGAKDSAGRFPLIALDRAAPGDYPLVLIATARVDGAEVWTSSQRFTVRVEEPYAVIQLEPGSASQGAEAEVHCTIDWQRLPEGEVRARLLGLPKHAAAPEVTLRSGATSLTFPLKVGDQTPAAVHNTLFVELSIPEAGERRREYHARGGVFEVLRRGAQPQDLRSRLEILRQSAGSTVDTTNLSVQTSTD</sequence>
<dbReference type="Gene3D" id="2.60.120.380">
    <property type="match status" value="2"/>
</dbReference>
<evidence type="ECO:0000313" key="3">
    <source>
        <dbReference type="EMBL" id="TWT36449.1"/>
    </source>
</evidence>
<dbReference type="InterPro" id="IPR007280">
    <property type="entry name" value="Peptidase_C_arc/bac"/>
</dbReference>
<feature type="domain" description="Peptidase C-terminal archaeal/bacterial" evidence="2">
    <location>
        <begin position="143"/>
        <end position="215"/>
    </location>
</feature>
<feature type="signal peptide" evidence="1">
    <location>
        <begin position="1"/>
        <end position="20"/>
    </location>
</feature>
<evidence type="ECO:0000313" key="4">
    <source>
        <dbReference type="Proteomes" id="UP000316714"/>
    </source>
</evidence>
<evidence type="ECO:0000256" key="1">
    <source>
        <dbReference type="SAM" id="SignalP"/>
    </source>
</evidence>
<keyword evidence="1" id="KW-0732">Signal</keyword>
<feature type="chain" id="PRO_5022972700" description="Peptidase C-terminal archaeal/bacterial domain-containing protein" evidence="1">
    <location>
        <begin position="21"/>
        <end position="797"/>
    </location>
</feature>
<dbReference type="EMBL" id="SIHJ01000001">
    <property type="protein sequence ID" value="TWT36449.1"/>
    <property type="molecule type" value="Genomic_DNA"/>
</dbReference>
<reference evidence="3 4" key="1">
    <citation type="submission" date="2019-02" db="EMBL/GenBank/DDBJ databases">
        <title>Deep-cultivation of Planctomycetes and their phenomic and genomic characterization uncovers novel biology.</title>
        <authorList>
            <person name="Wiegand S."/>
            <person name="Jogler M."/>
            <person name="Boedeker C."/>
            <person name="Pinto D."/>
            <person name="Vollmers J."/>
            <person name="Rivas-Marin E."/>
            <person name="Kohn T."/>
            <person name="Peeters S.H."/>
            <person name="Heuer A."/>
            <person name="Rast P."/>
            <person name="Oberbeckmann S."/>
            <person name="Bunk B."/>
            <person name="Jeske O."/>
            <person name="Meyerdierks A."/>
            <person name="Storesund J.E."/>
            <person name="Kallscheuer N."/>
            <person name="Luecker S."/>
            <person name="Lage O.M."/>
            <person name="Pohl T."/>
            <person name="Merkel B.J."/>
            <person name="Hornburger P."/>
            <person name="Mueller R.-W."/>
            <person name="Bruemmer F."/>
            <person name="Labrenz M."/>
            <person name="Spormann A.M."/>
            <person name="Op Den Camp H."/>
            <person name="Overmann J."/>
            <person name="Amann R."/>
            <person name="Jetten M.S.M."/>
            <person name="Mascher T."/>
            <person name="Medema M.H."/>
            <person name="Devos D.P."/>
            <person name="Kaster A.-K."/>
            <person name="Ovreas L."/>
            <person name="Rohde M."/>
            <person name="Galperin M.Y."/>
            <person name="Jogler C."/>
        </authorList>
    </citation>
    <scope>NUCLEOTIDE SEQUENCE [LARGE SCALE GENOMIC DNA]</scope>
    <source>
        <strain evidence="3 4">KOR34</strain>
    </source>
</reference>
<gene>
    <name evidence="3" type="ORF">KOR34_13550</name>
</gene>
<dbReference type="Pfam" id="PF04151">
    <property type="entry name" value="PPC"/>
    <property type="match status" value="1"/>
</dbReference>
<protein>
    <recommendedName>
        <fullName evidence="2">Peptidase C-terminal archaeal/bacterial domain-containing protein</fullName>
    </recommendedName>
</protein>
<keyword evidence="4" id="KW-1185">Reference proteome</keyword>
<evidence type="ECO:0000259" key="2">
    <source>
        <dbReference type="Pfam" id="PF04151"/>
    </source>
</evidence>
<name>A0A5C5VEX2_9BACT</name>
<dbReference type="Proteomes" id="UP000316714">
    <property type="component" value="Unassembled WGS sequence"/>
</dbReference>